<dbReference type="PANTHER" id="PTHR14209">
    <property type="entry name" value="ISOAMYL ACETATE-HYDROLYZING ESTERASE 1"/>
    <property type="match status" value="1"/>
</dbReference>
<evidence type="ECO:0000313" key="3">
    <source>
        <dbReference type="EMBL" id="VVT50027.1"/>
    </source>
</evidence>
<sequence length="293" mass="32403">MKTNLALGLCLCAFLLSLLRPRMAQLSPEELYGARANEILASIPDYMPPGEATGLAMPKEILLFGDSLLELSSDPLLTFPLSAALVHTFRRRADVVCRALSGYTSRWLSHTPLERVEKELNDKELFMAVLLLGTNDSILPGFPHHVPVEEFERNLRKILDSVIGTIKSESTGKPLIVLATPPPCSLKQLANSKMSDSGKSRSNKAVEQYVSSIHKVAQESYSEGPAIVQVLDLYKIFTEISKSSPIENFLLDGLHFNGEGYKVLYVEIMDIVKKLGSQLRPIPMVEPHFSALI</sequence>
<dbReference type="EMBL" id="CABVLU010000002">
    <property type="protein sequence ID" value="VVT50027.1"/>
    <property type="molecule type" value="Genomic_DNA"/>
</dbReference>
<feature type="signal peptide" evidence="1">
    <location>
        <begin position="1"/>
        <end position="24"/>
    </location>
</feature>
<evidence type="ECO:0000256" key="1">
    <source>
        <dbReference type="SAM" id="SignalP"/>
    </source>
</evidence>
<proteinExistence type="predicted"/>
<organism evidence="3 4">
    <name type="scientific">Magnusiomyces paraingens</name>
    <dbReference type="NCBI Taxonomy" id="2606893"/>
    <lineage>
        <taxon>Eukaryota</taxon>
        <taxon>Fungi</taxon>
        <taxon>Dikarya</taxon>
        <taxon>Ascomycota</taxon>
        <taxon>Saccharomycotina</taxon>
        <taxon>Dipodascomycetes</taxon>
        <taxon>Dipodascales</taxon>
        <taxon>Dipodascaceae</taxon>
        <taxon>Magnusiomyces</taxon>
    </lineage>
</organism>
<feature type="chain" id="PRO_5022785290" description="SGNH hydrolase-type esterase domain-containing protein" evidence="1">
    <location>
        <begin position="25"/>
        <end position="293"/>
    </location>
</feature>
<dbReference type="OrthoDB" id="671439at2759"/>
<protein>
    <recommendedName>
        <fullName evidence="2">SGNH hydrolase-type esterase domain-containing protein</fullName>
    </recommendedName>
</protein>
<keyword evidence="1" id="KW-0732">Signal</keyword>
<dbReference type="AlphaFoldDB" id="A0A5E8BKC2"/>
<gene>
    <name evidence="3" type="ORF">SAPINGB_P002564</name>
</gene>
<dbReference type="Proteomes" id="UP000398389">
    <property type="component" value="Unassembled WGS sequence"/>
</dbReference>
<dbReference type="InterPro" id="IPR036514">
    <property type="entry name" value="SGNH_hydro_sf"/>
</dbReference>
<dbReference type="InterPro" id="IPR045136">
    <property type="entry name" value="Iah1-like"/>
</dbReference>
<dbReference type="RefSeq" id="XP_031853173.1">
    <property type="nucleotide sequence ID" value="XM_031997282.1"/>
</dbReference>
<dbReference type="SUPFAM" id="SSF52266">
    <property type="entry name" value="SGNH hydrolase"/>
    <property type="match status" value="1"/>
</dbReference>
<dbReference type="InterPro" id="IPR013830">
    <property type="entry name" value="SGNH_hydro"/>
</dbReference>
<dbReference type="Pfam" id="PF13472">
    <property type="entry name" value="Lipase_GDSL_2"/>
    <property type="match status" value="1"/>
</dbReference>
<accession>A0A5E8BKC2</accession>
<feature type="domain" description="SGNH hydrolase-type esterase" evidence="2">
    <location>
        <begin position="63"/>
        <end position="263"/>
    </location>
</feature>
<name>A0A5E8BKC2_9ASCO</name>
<dbReference type="GeneID" id="43581382"/>
<reference evidence="3 4" key="1">
    <citation type="submission" date="2019-09" db="EMBL/GenBank/DDBJ databases">
        <authorList>
            <person name="Brejova B."/>
        </authorList>
    </citation>
    <scope>NUCLEOTIDE SEQUENCE [LARGE SCALE GENOMIC DNA]</scope>
</reference>
<evidence type="ECO:0000259" key="2">
    <source>
        <dbReference type="Pfam" id="PF13472"/>
    </source>
</evidence>
<dbReference type="Gene3D" id="3.40.50.1110">
    <property type="entry name" value="SGNH hydrolase"/>
    <property type="match status" value="1"/>
</dbReference>
<evidence type="ECO:0000313" key="4">
    <source>
        <dbReference type="Proteomes" id="UP000398389"/>
    </source>
</evidence>
<dbReference type="PANTHER" id="PTHR14209:SF19">
    <property type="entry name" value="ISOAMYL ACETATE-HYDROLYZING ESTERASE 1 HOMOLOG"/>
    <property type="match status" value="1"/>
</dbReference>
<keyword evidence="4" id="KW-1185">Reference proteome</keyword>